<evidence type="ECO:0000259" key="2">
    <source>
        <dbReference type="Pfam" id="PF05699"/>
    </source>
</evidence>
<keyword evidence="3" id="KW-1185">Reference proteome</keyword>
<dbReference type="PANTHER" id="PTHR32166">
    <property type="entry name" value="OSJNBA0013A04.12 PROTEIN"/>
    <property type="match status" value="1"/>
</dbReference>
<sequence>MIRSGGRTKLKCVYCMKLFLGGGIHRIKEHLAKQKGNASRCPKVPPEVQNAMQDSLDGAAVRKKKKLKLAEEVTRVGPANHLSDGNAMDATGIPIVSLPDMLDSGTIEVEIKEEGVLRTVEKGRRRRAKLDVQAAPSLAPPVASDVGLLSKSHLAPVMDKEQVYIAIGRFLFEAGVPLDAVNSAYFQPMVDAIASAGPGLQVPSYHDFRGWILKRSIDELNSTMELYRGTWSRTGCSVLADEWTTDMGKTLINFLVYCPEGMVFLRSVDASHIITSEETLYELLKHVVEQVGERNVVQVVTNNSEVHVLAGKRLSETFPTLFWTPCASRCIDAMLDDISKLDDISMIIENAKSITGFIYNHADVLNMMKRYTNGRDLIVLGEFRAAMNFITLKTMTTLKDELHAMITSEEWADCPFYKRPAGIAMTNLVSSSTFWSSCAMVVRITEPLVRVLNLVDSNRRPTIGYVYVGMYQAKDVIKKELMKKNIYMPYWKIIDWRWNRQLARPLYAAGFFLNPLFFYNLQGQISNEISSGMLDCIERLVPEPKVQDKIQKELNLYKSAAGDFGRKMAVRARHTLLPAEWWSTYGGGCPNLTRLAIRILSQTCSARGCERNHIPF</sequence>
<dbReference type="InterPro" id="IPR007021">
    <property type="entry name" value="DUF659"/>
</dbReference>
<organism evidence="3 4">
    <name type="scientific">Dioscorea cayennensis subsp. rotundata</name>
    <name type="common">White Guinea yam</name>
    <name type="synonym">Dioscorea rotundata</name>
    <dbReference type="NCBI Taxonomy" id="55577"/>
    <lineage>
        <taxon>Eukaryota</taxon>
        <taxon>Viridiplantae</taxon>
        <taxon>Streptophyta</taxon>
        <taxon>Embryophyta</taxon>
        <taxon>Tracheophyta</taxon>
        <taxon>Spermatophyta</taxon>
        <taxon>Magnoliopsida</taxon>
        <taxon>Liliopsida</taxon>
        <taxon>Dioscoreales</taxon>
        <taxon>Dioscoreaceae</taxon>
        <taxon>Dioscorea</taxon>
    </lineage>
</organism>
<dbReference type="Proteomes" id="UP001515500">
    <property type="component" value="Chromosome 18"/>
</dbReference>
<dbReference type="InterPro" id="IPR008906">
    <property type="entry name" value="HATC_C_dom"/>
</dbReference>
<dbReference type="RefSeq" id="XP_039144508.1">
    <property type="nucleotide sequence ID" value="XM_039288574.1"/>
</dbReference>
<dbReference type="GO" id="GO:0046983">
    <property type="term" value="F:protein dimerization activity"/>
    <property type="evidence" value="ECO:0007669"/>
    <property type="project" value="InterPro"/>
</dbReference>
<dbReference type="Pfam" id="PF04937">
    <property type="entry name" value="DUF659"/>
    <property type="match status" value="1"/>
</dbReference>
<feature type="domain" description="HAT C-terminal dimerisation" evidence="2">
    <location>
        <begin position="554"/>
        <end position="611"/>
    </location>
</feature>
<dbReference type="Pfam" id="PF05699">
    <property type="entry name" value="Dimer_Tnp_hAT"/>
    <property type="match status" value="1"/>
</dbReference>
<gene>
    <name evidence="4" type="primary">LOC120281879</name>
</gene>
<dbReference type="GeneID" id="120281879"/>
<dbReference type="AlphaFoldDB" id="A0AB40CZ94"/>
<accession>A0AB40CZ94</accession>
<dbReference type="PANTHER" id="PTHR32166:SF88">
    <property type="entry name" value="HAT TRANSPOSON SUPERFAMILY"/>
    <property type="match status" value="1"/>
</dbReference>
<feature type="domain" description="DUF659" evidence="1">
    <location>
        <begin position="203"/>
        <end position="354"/>
    </location>
</feature>
<protein>
    <submittedName>
        <fullName evidence="4">Uncharacterized protein LOC120281879</fullName>
    </submittedName>
</protein>
<evidence type="ECO:0000259" key="1">
    <source>
        <dbReference type="Pfam" id="PF04937"/>
    </source>
</evidence>
<evidence type="ECO:0000313" key="4">
    <source>
        <dbReference type="RefSeq" id="XP_039144508.1"/>
    </source>
</evidence>
<evidence type="ECO:0000313" key="3">
    <source>
        <dbReference type="Proteomes" id="UP001515500"/>
    </source>
</evidence>
<name>A0AB40CZ94_DIOCR</name>
<proteinExistence type="predicted"/>
<reference evidence="4" key="1">
    <citation type="submission" date="2025-08" db="UniProtKB">
        <authorList>
            <consortium name="RefSeq"/>
        </authorList>
    </citation>
    <scope>IDENTIFICATION</scope>
</reference>
<dbReference type="InterPro" id="IPR012337">
    <property type="entry name" value="RNaseH-like_sf"/>
</dbReference>
<dbReference type="SUPFAM" id="SSF53098">
    <property type="entry name" value="Ribonuclease H-like"/>
    <property type="match status" value="1"/>
</dbReference>